<evidence type="ECO:0000256" key="1">
    <source>
        <dbReference type="SAM" id="Phobius"/>
    </source>
</evidence>
<keyword evidence="1" id="KW-1133">Transmembrane helix</keyword>
<dbReference type="AlphaFoldDB" id="A0A2N5ZBP5"/>
<evidence type="ECO:0000313" key="2">
    <source>
        <dbReference type="EMBL" id="PLX16103.1"/>
    </source>
</evidence>
<protein>
    <submittedName>
        <fullName evidence="2">Uncharacterized protein</fullName>
    </submittedName>
</protein>
<proteinExistence type="predicted"/>
<gene>
    <name evidence="2" type="ORF">C0601_10795</name>
</gene>
<sequence length="278" mass="32805">MILTLKIHILIEILTLIISLFIIKEKKSLFLLILPGAFIFFSSPFLLYVLKISEKDREIIDTHDKYELLELIEPRPEPYFDKKVLADSETLFYSFRERIIPENHALYFIKNMTKKYDSEVVILSCAALMHKEQELLWKIYKEQEAIDKEKNVENIINLCSAYYNYCYFGYANDKLRNQFSNTAINIIESLCPINSQAHYEINFIAGKFYLLLEKFDMAHEAFSNVLKCDVTNSSLVSYLAEINFYNGNLRDMKDILKWLSMEDSVNENIREVIEYWNG</sequence>
<accession>A0A2N5ZBP5</accession>
<keyword evidence="1" id="KW-0812">Transmembrane</keyword>
<name>A0A2N5ZBP5_MUIH1</name>
<keyword evidence="1" id="KW-0472">Membrane</keyword>
<dbReference type="SUPFAM" id="SSF48452">
    <property type="entry name" value="TPR-like"/>
    <property type="match status" value="1"/>
</dbReference>
<dbReference type="EMBL" id="PKTG01000122">
    <property type="protein sequence ID" value="PLX16103.1"/>
    <property type="molecule type" value="Genomic_DNA"/>
</dbReference>
<dbReference type="InterPro" id="IPR011990">
    <property type="entry name" value="TPR-like_helical_dom_sf"/>
</dbReference>
<feature type="transmembrane region" description="Helical" evidence="1">
    <location>
        <begin position="7"/>
        <end position="23"/>
    </location>
</feature>
<evidence type="ECO:0000313" key="3">
    <source>
        <dbReference type="Proteomes" id="UP000234857"/>
    </source>
</evidence>
<dbReference type="Proteomes" id="UP000234857">
    <property type="component" value="Unassembled WGS sequence"/>
</dbReference>
<reference evidence="2 3" key="1">
    <citation type="submission" date="2017-11" db="EMBL/GenBank/DDBJ databases">
        <title>Genome-resolved metagenomics identifies genetic mobility, metabolic interactions, and unexpected diversity in perchlorate-reducing communities.</title>
        <authorList>
            <person name="Barnum T.P."/>
            <person name="Figueroa I.A."/>
            <person name="Carlstrom C.I."/>
            <person name="Lucas L.N."/>
            <person name="Engelbrektson A.L."/>
            <person name="Coates J.D."/>
        </authorList>
    </citation>
    <scope>NUCLEOTIDE SEQUENCE [LARGE SCALE GENOMIC DNA]</scope>
    <source>
        <strain evidence="2">BM706</strain>
    </source>
</reference>
<organism evidence="2 3">
    <name type="scientific">Muiribacterium halophilum</name>
    <dbReference type="NCBI Taxonomy" id="2053465"/>
    <lineage>
        <taxon>Bacteria</taxon>
        <taxon>Candidatus Muiribacteriota</taxon>
        <taxon>Candidatus Muiribacteriia</taxon>
        <taxon>Candidatus Muiribacteriales</taxon>
        <taxon>Candidatus Muiribacteriaceae</taxon>
        <taxon>Candidatus Muiribacterium</taxon>
    </lineage>
</organism>
<comment type="caution">
    <text evidence="2">The sequence shown here is derived from an EMBL/GenBank/DDBJ whole genome shotgun (WGS) entry which is preliminary data.</text>
</comment>
<feature type="transmembrane region" description="Helical" evidence="1">
    <location>
        <begin position="29"/>
        <end position="50"/>
    </location>
</feature>